<dbReference type="EMBL" id="MOOE01000025">
    <property type="protein sequence ID" value="KAK1509277.1"/>
    <property type="molecule type" value="Genomic_DNA"/>
</dbReference>
<organism evidence="1 2">
    <name type="scientific">Colletotrichum costaricense</name>
    <dbReference type="NCBI Taxonomy" id="1209916"/>
    <lineage>
        <taxon>Eukaryota</taxon>
        <taxon>Fungi</taxon>
        <taxon>Dikarya</taxon>
        <taxon>Ascomycota</taxon>
        <taxon>Pezizomycotina</taxon>
        <taxon>Sordariomycetes</taxon>
        <taxon>Hypocreomycetidae</taxon>
        <taxon>Glomerellales</taxon>
        <taxon>Glomerellaceae</taxon>
        <taxon>Colletotrichum</taxon>
        <taxon>Colletotrichum acutatum species complex</taxon>
    </lineage>
</organism>
<dbReference type="Proteomes" id="UP001240678">
    <property type="component" value="Unassembled WGS sequence"/>
</dbReference>
<protein>
    <submittedName>
        <fullName evidence="1">Uncharacterized protein</fullName>
    </submittedName>
</protein>
<sequence length="104" mass="11335">MAMIGLPIQSGVYPGPVRNGPMFRRLKLGSLLEKLATDGGTESARVTLGYKDRNSKKNVLVDISDPGVLVRSNGRDFPRVTSLLDDLRYSGFSHHLEGTCRSSS</sequence>
<accession>A0AAI9YH07</accession>
<name>A0AAI9YH07_9PEZI</name>
<keyword evidence="2" id="KW-1185">Reference proteome</keyword>
<evidence type="ECO:0000313" key="1">
    <source>
        <dbReference type="EMBL" id="KAK1509277.1"/>
    </source>
</evidence>
<dbReference type="RefSeq" id="XP_060305686.1">
    <property type="nucleotide sequence ID" value="XM_060463931.1"/>
</dbReference>
<evidence type="ECO:0000313" key="2">
    <source>
        <dbReference type="Proteomes" id="UP001240678"/>
    </source>
</evidence>
<dbReference type="GeneID" id="85347478"/>
<reference evidence="1 2" key="1">
    <citation type="submission" date="2016-10" db="EMBL/GenBank/DDBJ databases">
        <title>The genome sequence of Colletotrichum fioriniae PJ7.</title>
        <authorList>
            <person name="Baroncelli R."/>
        </authorList>
    </citation>
    <scope>NUCLEOTIDE SEQUENCE [LARGE SCALE GENOMIC DNA]</scope>
    <source>
        <strain evidence="1 2">IMI 309622</strain>
    </source>
</reference>
<comment type="caution">
    <text evidence="1">The sequence shown here is derived from an EMBL/GenBank/DDBJ whole genome shotgun (WGS) entry which is preliminary data.</text>
</comment>
<proteinExistence type="predicted"/>
<dbReference type="AlphaFoldDB" id="A0AAI9YH07"/>
<gene>
    <name evidence="1" type="ORF">CCOS01_15793</name>
</gene>